<dbReference type="GeneID" id="81622054"/>
<dbReference type="InterPro" id="IPR011048">
    <property type="entry name" value="Haem_d1_sf"/>
</dbReference>
<dbReference type="Gene3D" id="2.130.10.10">
    <property type="entry name" value="YVTN repeat-like/Quinoprotein amine dehydrogenase"/>
    <property type="match status" value="1"/>
</dbReference>
<feature type="signal peptide" evidence="3">
    <location>
        <begin position="1"/>
        <end position="18"/>
    </location>
</feature>
<dbReference type="InterPro" id="IPR019405">
    <property type="entry name" value="Lactonase_7-beta_prop"/>
</dbReference>
<dbReference type="Proteomes" id="UP001148312">
    <property type="component" value="Unassembled WGS sequence"/>
</dbReference>
<evidence type="ECO:0000313" key="5">
    <source>
        <dbReference type="Proteomes" id="UP001148312"/>
    </source>
</evidence>
<dbReference type="EMBL" id="JAPWDQ010000002">
    <property type="protein sequence ID" value="KAJ5493456.1"/>
    <property type="molecule type" value="Genomic_DNA"/>
</dbReference>
<evidence type="ECO:0008006" key="6">
    <source>
        <dbReference type="Google" id="ProtNLM"/>
    </source>
</evidence>
<accession>A0A9W9XI71</accession>
<feature type="region of interest" description="Disordered" evidence="2">
    <location>
        <begin position="229"/>
        <end position="251"/>
    </location>
</feature>
<dbReference type="RefSeq" id="XP_056793836.1">
    <property type="nucleotide sequence ID" value="XM_056931805.1"/>
</dbReference>
<evidence type="ECO:0000256" key="2">
    <source>
        <dbReference type="SAM" id="MobiDB-lite"/>
    </source>
</evidence>
<reference evidence="4" key="2">
    <citation type="journal article" date="2023" name="IMA Fungus">
        <title>Comparative genomic study of the Penicillium genus elucidates a diverse pangenome and 15 lateral gene transfer events.</title>
        <authorList>
            <person name="Petersen C."/>
            <person name="Sorensen T."/>
            <person name="Nielsen M.R."/>
            <person name="Sondergaard T.E."/>
            <person name="Sorensen J.L."/>
            <person name="Fitzpatrick D.A."/>
            <person name="Frisvad J.C."/>
            <person name="Nielsen K.L."/>
        </authorList>
    </citation>
    <scope>NUCLEOTIDE SEQUENCE</scope>
    <source>
        <strain evidence="4">IBT 30728</strain>
    </source>
</reference>
<evidence type="ECO:0000313" key="4">
    <source>
        <dbReference type="EMBL" id="KAJ5493456.1"/>
    </source>
</evidence>
<protein>
    <recommendedName>
        <fullName evidence="6">6-phosphogluconolactonase</fullName>
    </recommendedName>
</protein>
<comment type="caution">
    <text evidence="4">The sequence shown here is derived from an EMBL/GenBank/DDBJ whole genome shotgun (WGS) entry which is preliminary data.</text>
</comment>
<proteinExistence type="inferred from homology"/>
<dbReference type="SUPFAM" id="SSF51004">
    <property type="entry name" value="C-terminal (heme d1) domain of cytochrome cd1-nitrite reductase"/>
    <property type="match status" value="1"/>
</dbReference>
<keyword evidence="3" id="KW-0732">Signal</keyword>
<evidence type="ECO:0000256" key="3">
    <source>
        <dbReference type="SAM" id="SignalP"/>
    </source>
</evidence>
<evidence type="ECO:0000256" key="1">
    <source>
        <dbReference type="ARBA" id="ARBA00005564"/>
    </source>
</evidence>
<reference evidence="4" key="1">
    <citation type="submission" date="2022-12" db="EMBL/GenBank/DDBJ databases">
        <authorList>
            <person name="Petersen C."/>
        </authorList>
    </citation>
    <scope>NUCLEOTIDE SEQUENCE</scope>
    <source>
        <strain evidence="4">IBT 30728</strain>
    </source>
</reference>
<feature type="chain" id="PRO_5040860602" description="6-phosphogluconolactonase" evidence="3">
    <location>
        <begin position="19"/>
        <end position="417"/>
    </location>
</feature>
<dbReference type="PANTHER" id="PTHR30344">
    <property type="entry name" value="6-PHOSPHOGLUCONOLACTONASE-RELATED"/>
    <property type="match status" value="1"/>
</dbReference>
<name>A0A9W9XI71_9EURO</name>
<dbReference type="Pfam" id="PF10282">
    <property type="entry name" value="Lactonase"/>
    <property type="match status" value="1"/>
</dbReference>
<dbReference type="PANTHER" id="PTHR30344:SF1">
    <property type="entry name" value="6-PHOSPHOGLUCONOLACTONASE"/>
    <property type="match status" value="1"/>
</dbReference>
<gene>
    <name evidence="4" type="ORF">N7539_002202</name>
</gene>
<sequence>MRLTQTSTLLSLLALTGATSLKHHSTSRLWATHYNGNLYSLAFDGKSLSLTDTTKTCGTMPSWLTFDPETQTVYCSDEAGTTDPSTHGSLWAYHAGRDGSLQQFAKTDTVGGGVNSVIYEDDQGDKYLAIAHYEGAAVSTFSLPLHDNDPALQEFHFKLTRPGAVAQQDTPHPHEVFLDPTGSFVLSPDLGADLLRVYSISGESGKLQECPPVNITYGSGPRHGVFWSDGTDGKASPVRAHAGRGSSSRQTQSVGKTMMYLANEIGGTVDVFNVAYARSGCLSFEKIQTMVPYTNGVMPQGATPAEIRLIGDALYVSIRSDQGFAPSDSMVTLNRSPRTGTVEVREKTSAFGKVPRTFVINRAGDLVAIGNQASSTVGIVRRDPKTGNLGEKIASLQVGETAQPGTAEGLSSVIWDE</sequence>
<comment type="similarity">
    <text evidence="1">Belongs to the cycloisomerase 2 family.</text>
</comment>
<organism evidence="4 5">
    <name type="scientific">Penicillium diatomitis</name>
    <dbReference type="NCBI Taxonomy" id="2819901"/>
    <lineage>
        <taxon>Eukaryota</taxon>
        <taxon>Fungi</taxon>
        <taxon>Dikarya</taxon>
        <taxon>Ascomycota</taxon>
        <taxon>Pezizomycotina</taxon>
        <taxon>Eurotiomycetes</taxon>
        <taxon>Eurotiomycetidae</taxon>
        <taxon>Eurotiales</taxon>
        <taxon>Aspergillaceae</taxon>
        <taxon>Penicillium</taxon>
    </lineage>
</organism>
<dbReference type="GO" id="GO:0017057">
    <property type="term" value="F:6-phosphogluconolactonase activity"/>
    <property type="evidence" value="ECO:0007669"/>
    <property type="project" value="TreeGrafter"/>
</dbReference>
<dbReference type="InterPro" id="IPR050282">
    <property type="entry name" value="Cycloisomerase_2"/>
</dbReference>
<keyword evidence="5" id="KW-1185">Reference proteome</keyword>
<dbReference type="AlphaFoldDB" id="A0A9W9XI71"/>
<dbReference type="InterPro" id="IPR015943">
    <property type="entry name" value="WD40/YVTN_repeat-like_dom_sf"/>
</dbReference>